<organism evidence="1 2">
    <name type="scientific">Phascolarctos cinereus</name>
    <name type="common">Koala</name>
    <dbReference type="NCBI Taxonomy" id="38626"/>
    <lineage>
        <taxon>Eukaryota</taxon>
        <taxon>Metazoa</taxon>
        <taxon>Chordata</taxon>
        <taxon>Craniata</taxon>
        <taxon>Vertebrata</taxon>
        <taxon>Euteleostomi</taxon>
        <taxon>Mammalia</taxon>
        <taxon>Metatheria</taxon>
        <taxon>Diprotodontia</taxon>
        <taxon>Phascolarctidae</taxon>
        <taxon>Phascolarctos</taxon>
    </lineage>
</organism>
<dbReference type="AlphaFoldDB" id="A0A6P5K724"/>
<dbReference type="GeneID" id="110207701"/>
<sequence length="86" mass="9584">MRRPQTLREISEPDCPQGLTLLFNSSFIMLSILMNRSYWAFSPAPRSASHLPKRCSGYIVLLDPASVALPPLPPSFCLLDRLPGLD</sequence>
<dbReference type="RefSeq" id="XP_020841120.1">
    <property type="nucleotide sequence ID" value="XM_020985461.1"/>
</dbReference>
<dbReference type="Proteomes" id="UP000515140">
    <property type="component" value="Unplaced"/>
</dbReference>
<protein>
    <submittedName>
        <fullName evidence="2">Uncharacterized protein LOC110207701 isoform X2</fullName>
    </submittedName>
</protein>
<name>A0A6P5K724_PHACI</name>
<accession>A0A6P5K724</accession>
<proteinExistence type="predicted"/>
<gene>
    <name evidence="2" type="primary">LOC110207701</name>
</gene>
<keyword evidence="1" id="KW-1185">Reference proteome</keyword>
<evidence type="ECO:0000313" key="2">
    <source>
        <dbReference type="RefSeq" id="XP_020841120.1"/>
    </source>
</evidence>
<evidence type="ECO:0000313" key="1">
    <source>
        <dbReference type="Proteomes" id="UP000515140"/>
    </source>
</evidence>
<reference evidence="2" key="1">
    <citation type="submission" date="2025-08" db="UniProtKB">
        <authorList>
            <consortium name="RefSeq"/>
        </authorList>
    </citation>
    <scope>IDENTIFICATION</scope>
    <source>
        <tissue evidence="2">Spleen</tissue>
    </source>
</reference>